<proteinExistence type="predicted"/>
<evidence type="ECO:0000313" key="2">
    <source>
        <dbReference type="EMBL" id="GBR46879.1"/>
    </source>
</evidence>
<dbReference type="EMBL" id="BAQB01000017">
    <property type="protein sequence ID" value="GBR46879.1"/>
    <property type="molecule type" value="Genomic_DNA"/>
</dbReference>
<name>A0ABQ0QJD6_9PROT</name>
<dbReference type="InterPro" id="IPR036108">
    <property type="entry name" value="4pyrrol_syn_uPrphyn_synt_sf"/>
</dbReference>
<dbReference type="CDD" id="cd06578">
    <property type="entry name" value="HemD"/>
    <property type="match status" value="1"/>
</dbReference>
<protein>
    <submittedName>
        <fullName evidence="2">Uroporphyrinogen-III synthase</fullName>
    </submittedName>
</protein>
<dbReference type="SUPFAM" id="SSF69618">
    <property type="entry name" value="HemD-like"/>
    <property type="match status" value="1"/>
</dbReference>
<sequence>MMSPHPDGVVVTRPEPGLSETVQAVERQGWRSVASPMLNVQRLGLLPVEPAQALLVTSGQALPALVAWPRTQRIVAVGEKTAERAREMGFQSVEAAEGDARSLARYCRAERIMGAGVLLVTGRGYGVDLARSLKVRRRDVYDVQPVWVLSEHAIQSVYEARVAAVLFYSGRTVDAFCAALPEGLMARLKTVRAICLSKAIAERVSEAAWRSVEYGDPLALLGEGPVSGR</sequence>
<reference evidence="2" key="1">
    <citation type="submission" date="2013-04" db="EMBL/GenBank/DDBJ databases">
        <title>The genome sequencing project of 58 acetic acid bacteria.</title>
        <authorList>
            <person name="Okamoto-Kainuma A."/>
            <person name="Ishikawa M."/>
            <person name="Umino S."/>
            <person name="Koizumi Y."/>
            <person name="Shiwa Y."/>
            <person name="Yoshikawa H."/>
            <person name="Matsutani M."/>
            <person name="Matsushita K."/>
        </authorList>
    </citation>
    <scope>NUCLEOTIDE SEQUENCE</scope>
    <source>
        <strain evidence="2">NBRC 106556</strain>
    </source>
</reference>
<accession>A0ABQ0QJD6</accession>
<organism evidence="2 3">
    <name type="scientific">Neokomagataea tanensis NBRC 106556</name>
    <dbReference type="NCBI Taxonomy" id="1223519"/>
    <lineage>
        <taxon>Bacteria</taxon>
        <taxon>Pseudomonadati</taxon>
        <taxon>Pseudomonadota</taxon>
        <taxon>Alphaproteobacteria</taxon>
        <taxon>Acetobacterales</taxon>
        <taxon>Acetobacteraceae</taxon>
        <taxon>Neokomagataea</taxon>
    </lineage>
</organism>
<comment type="caution">
    <text evidence="2">The sequence shown here is derived from an EMBL/GenBank/DDBJ whole genome shotgun (WGS) entry which is preliminary data.</text>
</comment>
<dbReference type="Gene3D" id="3.40.50.10090">
    <property type="match status" value="2"/>
</dbReference>
<gene>
    <name evidence="2" type="ORF">AA106556_1262</name>
</gene>
<keyword evidence="3" id="KW-1185">Reference proteome</keyword>
<dbReference type="Pfam" id="PF02602">
    <property type="entry name" value="HEM4"/>
    <property type="match status" value="1"/>
</dbReference>
<dbReference type="RefSeq" id="WP_245642124.1">
    <property type="nucleotide sequence ID" value="NZ_BAQB01000017.1"/>
</dbReference>
<feature type="domain" description="Tetrapyrrole biosynthesis uroporphyrinogen III synthase" evidence="1">
    <location>
        <begin position="20"/>
        <end position="211"/>
    </location>
</feature>
<evidence type="ECO:0000313" key="3">
    <source>
        <dbReference type="Proteomes" id="UP001062443"/>
    </source>
</evidence>
<evidence type="ECO:0000259" key="1">
    <source>
        <dbReference type="Pfam" id="PF02602"/>
    </source>
</evidence>
<dbReference type="Proteomes" id="UP001062443">
    <property type="component" value="Unassembled WGS sequence"/>
</dbReference>
<dbReference type="InterPro" id="IPR003754">
    <property type="entry name" value="4pyrrol_synth_uPrphyn_synth"/>
</dbReference>